<evidence type="ECO:0000313" key="2">
    <source>
        <dbReference type="EMBL" id="MBP0484965.1"/>
    </source>
</evidence>
<name>A0A940MSE0_9RHOB</name>
<comment type="caution">
    <text evidence="2">The sequence shown here is derived from an EMBL/GenBank/DDBJ whole genome shotgun (WGS) entry which is preliminary data.</text>
</comment>
<dbReference type="EMBL" id="JAGISH010000019">
    <property type="protein sequence ID" value="MBP0484965.1"/>
    <property type="molecule type" value="Genomic_DNA"/>
</dbReference>
<dbReference type="AlphaFoldDB" id="A0A940MSE0"/>
<dbReference type="Pfam" id="PF05016">
    <property type="entry name" value="ParE_toxin"/>
    <property type="match status" value="1"/>
</dbReference>
<dbReference type="Gene3D" id="3.30.2310.20">
    <property type="entry name" value="RelE-like"/>
    <property type="match status" value="1"/>
</dbReference>
<evidence type="ECO:0000313" key="3">
    <source>
        <dbReference type="Proteomes" id="UP000675940"/>
    </source>
</evidence>
<organism evidence="2 3">
    <name type="scientific">Sagittula salina</name>
    <dbReference type="NCBI Taxonomy" id="2820268"/>
    <lineage>
        <taxon>Bacteria</taxon>
        <taxon>Pseudomonadati</taxon>
        <taxon>Pseudomonadota</taxon>
        <taxon>Alphaproteobacteria</taxon>
        <taxon>Rhodobacterales</taxon>
        <taxon>Roseobacteraceae</taxon>
        <taxon>Sagittula</taxon>
    </lineage>
</organism>
<keyword evidence="1" id="KW-1277">Toxin-antitoxin system</keyword>
<gene>
    <name evidence="2" type="ORF">J5474_21030</name>
</gene>
<dbReference type="RefSeq" id="WP_209363782.1">
    <property type="nucleotide sequence ID" value="NZ_JAGISH010000019.1"/>
</dbReference>
<reference evidence="2" key="1">
    <citation type="submission" date="2021-03" db="EMBL/GenBank/DDBJ databases">
        <title>Sagittula salina sp. nov. strain M10.9X isolated from the marine waste.</title>
        <authorList>
            <person name="Satari L."/>
            <person name="Molina-Menor E."/>
            <person name="Vidal-Verdu A."/>
            <person name="Pascual J."/>
            <person name="Pereto J."/>
            <person name="Porcar M."/>
        </authorList>
    </citation>
    <scope>NUCLEOTIDE SEQUENCE</scope>
    <source>
        <strain evidence="2">M10.9X</strain>
    </source>
</reference>
<sequence length="109" mass="12266">MKPWRLTPHAEESLYRIALWTLDRFGPAQAERYQADLLERCEAVAAGRAVSYDCAVLAGDDTDGLRFVRAGEHFAVFVDLAAEVVFVDFLHGHSNLPRHVASLTRKRQV</sequence>
<dbReference type="InterPro" id="IPR007712">
    <property type="entry name" value="RelE/ParE_toxin"/>
</dbReference>
<proteinExistence type="predicted"/>
<dbReference type="InterPro" id="IPR035093">
    <property type="entry name" value="RelE/ParE_toxin_dom_sf"/>
</dbReference>
<evidence type="ECO:0000256" key="1">
    <source>
        <dbReference type="ARBA" id="ARBA00022649"/>
    </source>
</evidence>
<accession>A0A940MSE0</accession>
<dbReference type="Proteomes" id="UP000675940">
    <property type="component" value="Unassembled WGS sequence"/>
</dbReference>
<keyword evidence="3" id="KW-1185">Reference proteome</keyword>
<protein>
    <submittedName>
        <fullName evidence="2">Type II toxin-antitoxin system RelE/ParE family toxin</fullName>
    </submittedName>
</protein>